<proteinExistence type="predicted"/>
<organism evidence="4 5">
    <name type="scientific">Kitasatospora kazusensis</name>
    <dbReference type="NCBI Taxonomy" id="407974"/>
    <lineage>
        <taxon>Bacteria</taxon>
        <taxon>Bacillati</taxon>
        <taxon>Actinomycetota</taxon>
        <taxon>Actinomycetes</taxon>
        <taxon>Kitasatosporales</taxon>
        <taxon>Streptomycetaceae</taxon>
        <taxon>Kitasatospora</taxon>
    </lineage>
</organism>
<sequence>MVAQAVEGRRREFGTVRHCARAALGELGFAPAPLLPGERGAPRWPDGVVGSMTHCRGYRAAAVARDADVVTIGLDAEPDEPLPSEGVAELIVLPEERVMLRRLAAQQPGICWDRLLFSAKESVYKAWFPLTGCWLDFTEATIRIDPVARSFTARLLVPGPLVAGSRMAGFDGSWLARDGLLVTAVAVHRNSLR</sequence>
<name>A0ABP5M2Z0_9ACTN</name>
<dbReference type="SUPFAM" id="SSF56214">
    <property type="entry name" value="4'-phosphopantetheinyl transferase"/>
    <property type="match status" value="1"/>
</dbReference>
<keyword evidence="5" id="KW-1185">Reference proteome</keyword>
<evidence type="ECO:0000256" key="1">
    <source>
        <dbReference type="ARBA" id="ARBA00022679"/>
    </source>
</evidence>
<gene>
    <name evidence="4" type="ORF">GCM10009760_60030</name>
</gene>
<dbReference type="GO" id="GO:0016740">
    <property type="term" value="F:transferase activity"/>
    <property type="evidence" value="ECO:0007669"/>
    <property type="project" value="UniProtKB-KW"/>
</dbReference>
<evidence type="ECO:0000313" key="5">
    <source>
        <dbReference type="Proteomes" id="UP001422759"/>
    </source>
</evidence>
<evidence type="ECO:0000313" key="4">
    <source>
        <dbReference type="EMBL" id="GAA2157659.1"/>
    </source>
</evidence>
<feature type="domain" description="4'-phosphopantetheinyl transferase N-terminal" evidence="3">
    <location>
        <begin position="2"/>
        <end position="64"/>
    </location>
</feature>
<dbReference type="Pfam" id="PF01648">
    <property type="entry name" value="ACPS"/>
    <property type="match status" value="1"/>
</dbReference>
<dbReference type="InterPro" id="IPR041354">
    <property type="entry name" value="4PPT_N"/>
</dbReference>
<dbReference type="PRINTS" id="PR01399">
    <property type="entry name" value="ENTSNTHTASED"/>
</dbReference>
<accession>A0ABP5M2Z0</accession>
<evidence type="ECO:0000259" key="2">
    <source>
        <dbReference type="Pfam" id="PF01648"/>
    </source>
</evidence>
<evidence type="ECO:0000259" key="3">
    <source>
        <dbReference type="Pfam" id="PF17837"/>
    </source>
</evidence>
<dbReference type="InterPro" id="IPR003542">
    <property type="entry name" value="Enbac_synth_compD-like"/>
</dbReference>
<protein>
    <submittedName>
        <fullName evidence="4">4'-phosphopantetheinyl transferase superfamily protein</fullName>
    </submittedName>
</protein>
<dbReference type="InterPro" id="IPR008278">
    <property type="entry name" value="4-PPantetheinyl_Trfase_dom"/>
</dbReference>
<reference evidence="5" key="1">
    <citation type="journal article" date="2019" name="Int. J. Syst. Evol. Microbiol.">
        <title>The Global Catalogue of Microorganisms (GCM) 10K type strain sequencing project: providing services to taxonomists for standard genome sequencing and annotation.</title>
        <authorList>
            <consortium name="The Broad Institute Genomics Platform"/>
            <consortium name="The Broad Institute Genome Sequencing Center for Infectious Disease"/>
            <person name="Wu L."/>
            <person name="Ma J."/>
        </authorList>
    </citation>
    <scope>NUCLEOTIDE SEQUENCE [LARGE SCALE GENOMIC DNA]</scope>
    <source>
        <strain evidence="5">JCM 14560</strain>
    </source>
</reference>
<keyword evidence="1 4" id="KW-0808">Transferase</keyword>
<dbReference type="Pfam" id="PF17837">
    <property type="entry name" value="4PPT_N"/>
    <property type="match status" value="1"/>
</dbReference>
<dbReference type="PANTHER" id="PTHR38096:SF1">
    <property type="entry name" value="ENTEROBACTIN SYNTHASE COMPONENT D"/>
    <property type="match status" value="1"/>
</dbReference>
<dbReference type="PANTHER" id="PTHR38096">
    <property type="entry name" value="ENTEROBACTIN SYNTHASE COMPONENT D"/>
    <property type="match status" value="1"/>
</dbReference>
<dbReference type="Proteomes" id="UP001422759">
    <property type="component" value="Unassembled WGS sequence"/>
</dbReference>
<dbReference type="EMBL" id="BAAANT010000061">
    <property type="protein sequence ID" value="GAA2157659.1"/>
    <property type="molecule type" value="Genomic_DNA"/>
</dbReference>
<feature type="domain" description="4'-phosphopantetheinyl transferase" evidence="2">
    <location>
        <begin position="72"/>
        <end position="149"/>
    </location>
</feature>
<dbReference type="InterPro" id="IPR037143">
    <property type="entry name" value="4-PPantetheinyl_Trfase_dom_sf"/>
</dbReference>
<comment type="caution">
    <text evidence="4">The sequence shown here is derived from an EMBL/GenBank/DDBJ whole genome shotgun (WGS) entry which is preliminary data.</text>
</comment>